<gene>
    <name evidence="2" type="ORF">BDD14_2641</name>
</gene>
<sequence length="282" mass="31659">MKFFLALFLVPGLVLPARTLAQASAIPSAAPAELKGTTQEELGKKLLDEMVEALGGEAWFNRKDLQVSGRTAAFYRGAPNGTVIEYTGWRRFPDANQAGAERIGFLSDKSMILPGKKIDVVQVWTDGNGYEVTFKGRTTLPKDQVADYYRRQDHSIESVVQQWIKAPGVMVLAEGSTMVERRMADKVTVLSANNDAVTIELDATTHLPLRRTFKWRNEKFGDFDEEAETYADYHTVQGLPTAYNITRYRNGDMLNQRFLTKVIYAQGLSPDLFNPDNLLKKK</sequence>
<protein>
    <recommendedName>
        <fullName evidence="4">Outer membrane lipoprotein-sorting protein</fullName>
    </recommendedName>
</protein>
<evidence type="ECO:0000313" key="3">
    <source>
        <dbReference type="Proteomes" id="UP000292958"/>
    </source>
</evidence>
<keyword evidence="1" id="KW-0732">Signal</keyword>
<feature type="chain" id="PRO_5020724632" description="Outer membrane lipoprotein-sorting protein" evidence="1">
    <location>
        <begin position="24"/>
        <end position="282"/>
    </location>
</feature>
<dbReference type="AlphaFoldDB" id="A0A4Q7YU77"/>
<evidence type="ECO:0000313" key="2">
    <source>
        <dbReference type="EMBL" id="RZU41140.1"/>
    </source>
</evidence>
<dbReference type="Proteomes" id="UP000292958">
    <property type="component" value="Unassembled WGS sequence"/>
</dbReference>
<evidence type="ECO:0000256" key="1">
    <source>
        <dbReference type="SAM" id="SignalP"/>
    </source>
</evidence>
<feature type="signal peptide" evidence="1">
    <location>
        <begin position="1"/>
        <end position="23"/>
    </location>
</feature>
<comment type="caution">
    <text evidence="2">The sequence shown here is derived from an EMBL/GenBank/DDBJ whole genome shotgun (WGS) entry which is preliminary data.</text>
</comment>
<reference evidence="2 3" key="1">
    <citation type="submission" date="2019-02" db="EMBL/GenBank/DDBJ databases">
        <title>Genomic Encyclopedia of Archaeal and Bacterial Type Strains, Phase II (KMG-II): from individual species to whole genera.</title>
        <authorList>
            <person name="Goeker M."/>
        </authorList>
    </citation>
    <scope>NUCLEOTIDE SEQUENCE [LARGE SCALE GENOMIC DNA]</scope>
    <source>
        <strain evidence="2 3">DSM 18101</strain>
    </source>
</reference>
<keyword evidence="3" id="KW-1185">Reference proteome</keyword>
<evidence type="ECO:0008006" key="4">
    <source>
        <dbReference type="Google" id="ProtNLM"/>
    </source>
</evidence>
<name>A0A4Q7YU77_9BACT</name>
<accession>A0A4Q7YU77</accession>
<proteinExistence type="predicted"/>
<organism evidence="2 3">
    <name type="scientific">Edaphobacter modestus</name>
    <dbReference type="NCBI Taxonomy" id="388466"/>
    <lineage>
        <taxon>Bacteria</taxon>
        <taxon>Pseudomonadati</taxon>
        <taxon>Acidobacteriota</taxon>
        <taxon>Terriglobia</taxon>
        <taxon>Terriglobales</taxon>
        <taxon>Acidobacteriaceae</taxon>
        <taxon>Edaphobacter</taxon>
    </lineage>
</organism>
<dbReference type="EMBL" id="SHKW01000001">
    <property type="protein sequence ID" value="RZU41140.1"/>
    <property type="molecule type" value="Genomic_DNA"/>
</dbReference>